<organism evidence="1 2">
    <name type="scientific">Molossus molossus</name>
    <name type="common">Pallas' mastiff bat</name>
    <name type="synonym">Vespertilio molossus</name>
    <dbReference type="NCBI Taxonomy" id="27622"/>
    <lineage>
        <taxon>Eukaryota</taxon>
        <taxon>Metazoa</taxon>
        <taxon>Chordata</taxon>
        <taxon>Craniata</taxon>
        <taxon>Vertebrata</taxon>
        <taxon>Euteleostomi</taxon>
        <taxon>Mammalia</taxon>
        <taxon>Eutheria</taxon>
        <taxon>Laurasiatheria</taxon>
        <taxon>Chiroptera</taxon>
        <taxon>Yangochiroptera</taxon>
        <taxon>Molossidae</taxon>
        <taxon>Molossus</taxon>
    </lineage>
</organism>
<comment type="caution">
    <text evidence="1">The sequence shown here is derived from an EMBL/GenBank/DDBJ whole genome shotgun (WGS) entry which is preliminary data.</text>
</comment>
<evidence type="ECO:0000313" key="1">
    <source>
        <dbReference type="EMBL" id="KAF6471558.1"/>
    </source>
</evidence>
<proteinExistence type="predicted"/>
<keyword evidence="2" id="KW-1185">Reference proteome</keyword>
<accession>A0A7J8HHF5</accession>
<reference evidence="1 2" key="1">
    <citation type="journal article" date="2020" name="Nature">
        <title>Six reference-quality genomes reveal evolution of bat adaptations.</title>
        <authorList>
            <person name="Jebb D."/>
            <person name="Huang Z."/>
            <person name="Pippel M."/>
            <person name="Hughes G.M."/>
            <person name="Lavrichenko K."/>
            <person name="Devanna P."/>
            <person name="Winkler S."/>
            <person name="Jermiin L.S."/>
            <person name="Skirmuntt E.C."/>
            <person name="Katzourakis A."/>
            <person name="Burkitt-Gray L."/>
            <person name="Ray D.A."/>
            <person name="Sullivan K.A.M."/>
            <person name="Roscito J.G."/>
            <person name="Kirilenko B.M."/>
            <person name="Davalos L.M."/>
            <person name="Corthals A.P."/>
            <person name="Power M.L."/>
            <person name="Jones G."/>
            <person name="Ransome R.D."/>
            <person name="Dechmann D.K.N."/>
            <person name="Locatelli A.G."/>
            <person name="Puechmaille S.J."/>
            <person name="Fedrigo O."/>
            <person name="Jarvis E.D."/>
            <person name="Hiller M."/>
            <person name="Vernes S.C."/>
            <person name="Myers E.W."/>
            <person name="Teeling E.C."/>
        </authorList>
    </citation>
    <scope>NUCLEOTIDE SEQUENCE [LARGE SCALE GENOMIC DNA]</scope>
    <source>
        <strain evidence="1">MMolMol1</strain>
        <tissue evidence="1">Muscle</tissue>
    </source>
</reference>
<name>A0A7J8HHF5_MOLMO</name>
<evidence type="ECO:0000313" key="2">
    <source>
        <dbReference type="Proteomes" id="UP000550707"/>
    </source>
</evidence>
<dbReference type="Proteomes" id="UP000550707">
    <property type="component" value="Unassembled WGS sequence"/>
</dbReference>
<dbReference type="AlphaFoldDB" id="A0A7J8HHF5"/>
<sequence>MDSLGAHIFRHLQLWQIKITSLLSLKLWRSRLIHRAVEKREPGIDGWTLCLLGRKKWSKCNRNNIRRGNRRKRHQSGGLRRRTLTVGRTPARYQSKAFPQELGGQEPFRISMLGCTLNACVQDGTHDPSSSRVFSQGAVKPGLYVIFRLIPQGALWMPALRAVLGMAAPSPSSLSRRRAPCVLRHPVPGVLRTTRIL</sequence>
<dbReference type="EMBL" id="JACASF010000006">
    <property type="protein sequence ID" value="KAF6471558.1"/>
    <property type="molecule type" value="Genomic_DNA"/>
</dbReference>
<dbReference type="InParanoid" id="A0A7J8HHF5"/>
<gene>
    <name evidence="1" type="ORF">HJG59_010949</name>
</gene>
<protein>
    <submittedName>
        <fullName evidence="1">Uncharacterized protein</fullName>
    </submittedName>
</protein>